<feature type="transmembrane region" description="Helical" evidence="1">
    <location>
        <begin position="210"/>
        <end position="230"/>
    </location>
</feature>
<comment type="caution">
    <text evidence="2">The sequence shown here is derived from an EMBL/GenBank/DDBJ whole genome shotgun (WGS) entry which is preliminary data.</text>
</comment>
<evidence type="ECO:0000313" key="3">
    <source>
        <dbReference type="Proteomes" id="UP000593564"/>
    </source>
</evidence>
<dbReference type="Gene3D" id="2.60.270.50">
    <property type="match status" value="1"/>
</dbReference>
<keyword evidence="3" id="KW-1185">Reference proteome</keyword>
<sequence length="248" mass="27641">MAHMVFGSPITEETLKGMPEYLNKTTITRTDKAHMALIKKNVAEAQAFEYMENLKMEECDCDAVITLGSIYNATGGTITYSVKHDFSGKLAEQSTYPVKIDNGQYSVFKHEGTSGKRSESCGAVVYWGTNKDEKACDWMFSWSNPTNKDNKANSNDSTWDHVHEEVSKSGTTSACEWKGCFSSMTSTPSNDVKSRVLVDATDLRSATQSYMIISFGVVCAVLMSFIWLYLIKKISLWEASPFKLVSML</sequence>
<keyword evidence="1" id="KW-0812">Transmembrane</keyword>
<organism evidence="2 3">
    <name type="scientific">Camellia sinensis</name>
    <name type="common">Tea plant</name>
    <name type="synonym">Thea sinensis</name>
    <dbReference type="NCBI Taxonomy" id="4442"/>
    <lineage>
        <taxon>Eukaryota</taxon>
        <taxon>Viridiplantae</taxon>
        <taxon>Streptophyta</taxon>
        <taxon>Embryophyta</taxon>
        <taxon>Tracheophyta</taxon>
        <taxon>Spermatophyta</taxon>
        <taxon>Magnoliopsida</taxon>
        <taxon>eudicotyledons</taxon>
        <taxon>Gunneridae</taxon>
        <taxon>Pentapetalae</taxon>
        <taxon>asterids</taxon>
        <taxon>Ericales</taxon>
        <taxon>Theaceae</taxon>
        <taxon>Camellia</taxon>
    </lineage>
</organism>
<evidence type="ECO:0000256" key="1">
    <source>
        <dbReference type="SAM" id="Phobius"/>
    </source>
</evidence>
<protein>
    <submittedName>
        <fullName evidence="2">Uncharacterized protein</fullName>
    </submittedName>
</protein>
<dbReference type="InterPro" id="IPR053085">
    <property type="entry name" value="Jasmonate-induced_protein"/>
</dbReference>
<name>A0A7J7HFV6_CAMSI</name>
<dbReference type="AlphaFoldDB" id="A0A7J7HFV6"/>
<keyword evidence="1" id="KW-1133">Transmembrane helix</keyword>
<proteinExistence type="predicted"/>
<dbReference type="Pfam" id="PF21230">
    <property type="entry name" value="Nakanori"/>
    <property type="match status" value="1"/>
</dbReference>
<dbReference type="InterPro" id="IPR049065">
    <property type="entry name" value="Nakanori"/>
</dbReference>
<dbReference type="EMBL" id="JACBKZ010000004">
    <property type="protein sequence ID" value="KAF5951357.1"/>
    <property type="molecule type" value="Genomic_DNA"/>
</dbReference>
<accession>A0A7J7HFV6</accession>
<dbReference type="Proteomes" id="UP000593564">
    <property type="component" value="Unassembled WGS sequence"/>
</dbReference>
<reference evidence="3" key="1">
    <citation type="journal article" date="2020" name="Nat. Commun.">
        <title>Genome assembly of wild tea tree DASZ reveals pedigree and selection history of tea varieties.</title>
        <authorList>
            <person name="Zhang W."/>
            <person name="Zhang Y."/>
            <person name="Qiu H."/>
            <person name="Guo Y."/>
            <person name="Wan H."/>
            <person name="Zhang X."/>
            <person name="Scossa F."/>
            <person name="Alseekh S."/>
            <person name="Zhang Q."/>
            <person name="Wang P."/>
            <person name="Xu L."/>
            <person name="Schmidt M.H."/>
            <person name="Jia X."/>
            <person name="Li D."/>
            <person name="Zhu A."/>
            <person name="Guo F."/>
            <person name="Chen W."/>
            <person name="Ni D."/>
            <person name="Usadel B."/>
            <person name="Fernie A.R."/>
            <person name="Wen W."/>
        </authorList>
    </citation>
    <scope>NUCLEOTIDE SEQUENCE [LARGE SCALE GENOMIC DNA]</scope>
    <source>
        <strain evidence="3">cv. G240</strain>
    </source>
</reference>
<reference evidence="2 3" key="2">
    <citation type="submission" date="2020-07" db="EMBL/GenBank/DDBJ databases">
        <title>Genome assembly of wild tea tree DASZ reveals pedigree and selection history of tea varieties.</title>
        <authorList>
            <person name="Zhang W."/>
        </authorList>
    </citation>
    <scope>NUCLEOTIDE SEQUENCE [LARGE SCALE GENOMIC DNA]</scope>
    <source>
        <strain evidence="3">cv. G240</strain>
        <tissue evidence="2">Leaf</tissue>
    </source>
</reference>
<evidence type="ECO:0000313" key="2">
    <source>
        <dbReference type="EMBL" id="KAF5951357.1"/>
    </source>
</evidence>
<dbReference type="PANTHER" id="PTHR36482:SF5">
    <property type="entry name" value="23 KDA JASMONATE-INDUCED PROTEIN-LIKE"/>
    <property type="match status" value="1"/>
</dbReference>
<dbReference type="PANTHER" id="PTHR36482">
    <property type="entry name" value="OSJNBA0024J22.15 PROTEIN"/>
    <property type="match status" value="1"/>
</dbReference>
<keyword evidence="1" id="KW-0472">Membrane</keyword>
<gene>
    <name evidence="2" type="ORF">HYC85_009301</name>
</gene>